<sequence>MPLKSHKPYTPSRRHMVLSDFADITKSTPERSLVKAKKSKAGRNSAGRISVRHRGGGHKRRYRVIDFKRDKFGIPAKVAAIEYDPNRSARIALLHYADGEKRYIIAPAKLAVGATLMSGPDAEPALGNALPLGKIPVGMAVHNIELIAGRGGQLVRSAGTSAQLMSCHDEWANVKMPSGEIRMIRTGCLATIGRVGNVEHNNIVMGKAGRKRWLGIRPTVRGVAMNPVDHPMGGGEGRTSGGGHPKSPWGLLAKGKRTRDKHKQTNKYIVERRKK</sequence>
<keyword evidence="2 5" id="KW-0689">Ribosomal protein</keyword>
<dbReference type="PANTHER" id="PTHR13691:SF5">
    <property type="entry name" value="LARGE RIBOSOMAL SUBUNIT PROTEIN UL2M"/>
    <property type="match status" value="1"/>
</dbReference>
<dbReference type="RefSeq" id="WP_136081340.1">
    <property type="nucleotide sequence ID" value="NZ_CAAHFG010000003.1"/>
</dbReference>
<dbReference type="Gene3D" id="4.10.950.10">
    <property type="entry name" value="Ribosomal protein L2, domain 3"/>
    <property type="match status" value="1"/>
</dbReference>
<dbReference type="SMART" id="SM01383">
    <property type="entry name" value="Ribosomal_L2"/>
    <property type="match status" value="1"/>
</dbReference>
<proteinExistence type="inferred from homology"/>
<reference evidence="9 10" key="1">
    <citation type="submission" date="2019-04" db="EMBL/GenBank/DDBJ databases">
        <authorList>
            <person name="Van Vliet M D."/>
        </authorList>
    </citation>
    <scope>NUCLEOTIDE SEQUENCE [LARGE SCALE GENOMIC DNA]</scope>
    <source>
        <strain evidence="9 10">F1</strain>
    </source>
</reference>
<dbReference type="InterPro" id="IPR014726">
    <property type="entry name" value="Ribosomal_uL2_dom3"/>
</dbReference>
<evidence type="ECO:0000256" key="4">
    <source>
        <dbReference type="ARBA" id="ARBA00035242"/>
    </source>
</evidence>
<feature type="domain" description="Large ribosomal subunit protein uL2 C-terminal" evidence="7">
    <location>
        <begin position="124"/>
        <end position="252"/>
    </location>
</feature>
<dbReference type="InterPro" id="IPR002171">
    <property type="entry name" value="Ribosomal_uL2"/>
</dbReference>
<dbReference type="FunFam" id="4.10.950.10:FF:000001">
    <property type="entry name" value="50S ribosomal protein L2"/>
    <property type="match status" value="1"/>
</dbReference>
<dbReference type="SUPFAM" id="SSF50249">
    <property type="entry name" value="Nucleic acid-binding proteins"/>
    <property type="match status" value="1"/>
</dbReference>
<dbReference type="GO" id="GO:0016740">
    <property type="term" value="F:transferase activity"/>
    <property type="evidence" value="ECO:0007669"/>
    <property type="project" value="InterPro"/>
</dbReference>
<organism evidence="9 10">
    <name type="scientific">Pontiella desulfatans</name>
    <dbReference type="NCBI Taxonomy" id="2750659"/>
    <lineage>
        <taxon>Bacteria</taxon>
        <taxon>Pseudomonadati</taxon>
        <taxon>Kiritimatiellota</taxon>
        <taxon>Kiritimatiellia</taxon>
        <taxon>Kiritimatiellales</taxon>
        <taxon>Pontiellaceae</taxon>
        <taxon>Pontiella</taxon>
    </lineage>
</organism>
<dbReference type="AlphaFoldDB" id="A0A6C2U7Q4"/>
<gene>
    <name evidence="5 9" type="primary">rplB</name>
    <name evidence="9" type="ORF">PDESU_04352</name>
</gene>
<dbReference type="SUPFAM" id="SSF50104">
    <property type="entry name" value="Translation proteins SH3-like domain"/>
    <property type="match status" value="1"/>
</dbReference>
<keyword evidence="5" id="KW-0694">RNA-binding</keyword>
<feature type="domain" description="Large ribosomal subunit protein uL2 RNA-binding" evidence="8">
    <location>
        <begin position="42"/>
        <end position="118"/>
    </location>
</feature>
<dbReference type="EMBL" id="CAAHFG010000003">
    <property type="protein sequence ID" value="VGO15767.1"/>
    <property type="molecule type" value="Genomic_DNA"/>
</dbReference>
<keyword evidence="10" id="KW-1185">Reference proteome</keyword>
<dbReference type="Proteomes" id="UP000366872">
    <property type="component" value="Unassembled WGS sequence"/>
</dbReference>
<dbReference type="GO" id="GO:0002181">
    <property type="term" value="P:cytoplasmic translation"/>
    <property type="evidence" value="ECO:0007669"/>
    <property type="project" value="TreeGrafter"/>
</dbReference>
<name>A0A6C2U7Q4_PONDE</name>
<dbReference type="FunFam" id="2.30.30.30:FF:000001">
    <property type="entry name" value="50S ribosomal protein L2"/>
    <property type="match status" value="1"/>
</dbReference>
<dbReference type="GO" id="GO:0015934">
    <property type="term" value="C:large ribosomal subunit"/>
    <property type="evidence" value="ECO:0007669"/>
    <property type="project" value="InterPro"/>
</dbReference>
<dbReference type="InterPro" id="IPR008991">
    <property type="entry name" value="Translation_prot_SH3-like_sf"/>
</dbReference>
<dbReference type="Gene3D" id="2.30.30.30">
    <property type="match status" value="1"/>
</dbReference>
<dbReference type="InterPro" id="IPR022671">
    <property type="entry name" value="Ribosomal_uL2_CS"/>
</dbReference>
<protein>
    <recommendedName>
        <fullName evidence="4 5">Large ribosomal subunit protein uL2</fullName>
    </recommendedName>
</protein>
<dbReference type="PIRSF" id="PIRSF002158">
    <property type="entry name" value="Ribosomal_L2"/>
    <property type="match status" value="1"/>
</dbReference>
<evidence type="ECO:0000256" key="2">
    <source>
        <dbReference type="ARBA" id="ARBA00022980"/>
    </source>
</evidence>
<evidence type="ECO:0000313" key="10">
    <source>
        <dbReference type="Proteomes" id="UP000366872"/>
    </source>
</evidence>
<feature type="region of interest" description="Disordered" evidence="6">
    <location>
        <begin position="224"/>
        <end position="275"/>
    </location>
</feature>
<dbReference type="Gene3D" id="2.40.50.140">
    <property type="entry name" value="Nucleic acid-binding proteins"/>
    <property type="match status" value="1"/>
</dbReference>
<dbReference type="PANTHER" id="PTHR13691">
    <property type="entry name" value="RIBOSOMAL PROTEIN L2"/>
    <property type="match status" value="1"/>
</dbReference>
<evidence type="ECO:0000256" key="1">
    <source>
        <dbReference type="ARBA" id="ARBA00005636"/>
    </source>
</evidence>
<dbReference type="PROSITE" id="PS00467">
    <property type="entry name" value="RIBOSOMAL_L2"/>
    <property type="match status" value="1"/>
</dbReference>
<dbReference type="InterPro" id="IPR005880">
    <property type="entry name" value="Ribosomal_uL2_bac/org-type"/>
</dbReference>
<dbReference type="InterPro" id="IPR014722">
    <property type="entry name" value="Rib_uL2_dom2"/>
</dbReference>
<evidence type="ECO:0000259" key="8">
    <source>
        <dbReference type="SMART" id="SM01383"/>
    </source>
</evidence>
<evidence type="ECO:0000256" key="6">
    <source>
        <dbReference type="SAM" id="MobiDB-lite"/>
    </source>
</evidence>
<dbReference type="GO" id="GO:0003735">
    <property type="term" value="F:structural constituent of ribosome"/>
    <property type="evidence" value="ECO:0007669"/>
    <property type="project" value="InterPro"/>
</dbReference>
<evidence type="ECO:0000259" key="7">
    <source>
        <dbReference type="SMART" id="SM01382"/>
    </source>
</evidence>
<evidence type="ECO:0000256" key="3">
    <source>
        <dbReference type="ARBA" id="ARBA00023274"/>
    </source>
</evidence>
<keyword evidence="5" id="KW-0699">rRNA-binding</keyword>
<dbReference type="SMART" id="SM01382">
    <property type="entry name" value="Ribosomal_L2_C"/>
    <property type="match status" value="1"/>
</dbReference>
<dbReference type="InterPro" id="IPR022669">
    <property type="entry name" value="Ribosomal_uL2_C"/>
</dbReference>
<accession>A0A6C2U7Q4</accession>
<dbReference type="Pfam" id="PF03947">
    <property type="entry name" value="Ribosomal_L2_C"/>
    <property type="match status" value="1"/>
</dbReference>
<feature type="compositionally biased region" description="Gly residues" evidence="6">
    <location>
        <begin position="232"/>
        <end position="244"/>
    </location>
</feature>
<comment type="function">
    <text evidence="5">One of the primary rRNA binding proteins. Required for association of the 30S and 50S subunits to form the 70S ribosome, for tRNA binding and peptide bond formation. It has been suggested to have peptidyltransferase activity; this is somewhat controversial. Makes several contacts with the 16S rRNA in the 70S ribosome.</text>
</comment>
<dbReference type="Pfam" id="PF00181">
    <property type="entry name" value="Ribosomal_L2_N"/>
    <property type="match status" value="1"/>
</dbReference>
<keyword evidence="3 5" id="KW-0687">Ribonucleoprotein</keyword>
<comment type="similarity">
    <text evidence="1 5">Belongs to the universal ribosomal protein uL2 family.</text>
</comment>
<feature type="compositionally biased region" description="Basic residues" evidence="6">
    <location>
        <begin position="254"/>
        <end position="265"/>
    </location>
</feature>
<evidence type="ECO:0000313" key="9">
    <source>
        <dbReference type="EMBL" id="VGO15767.1"/>
    </source>
</evidence>
<dbReference type="GO" id="GO:0019843">
    <property type="term" value="F:rRNA binding"/>
    <property type="evidence" value="ECO:0007669"/>
    <property type="project" value="UniProtKB-UniRule"/>
</dbReference>
<dbReference type="InterPro" id="IPR012340">
    <property type="entry name" value="NA-bd_OB-fold"/>
</dbReference>
<dbReference type="InterPro" id="IPR022666">
    <property type="entry name" value="Ribosomal_uL2_RNA-bd_dom"/>
</dbReference>
<dbReference type="FunFam" id="2.40.50.140:FF:000003">
    <property type="entry name" value="50S ribosomal protein L2"/>
    <property type="match status" value="1"/>
</dbReference>
<dbReference type="HAMAP" id="MF_01320_B">
    <property type="entry name" value="Ribosomal_uL2_B"/>
    <property type="match status" value="1"/>
</dbReference>
<comment type="subunit">
    <text evidence="5">Part of the 50S ribosomal subunit. Forms a bridge to the 30S subunit in the 70S ribosome.</text>
</comment>
<dbReference type="NCBIfam" id="TIGR01171">
    <property type="entry name" value="rplB_bact"/>
    <property type="match status" value="1"/>
</dbReference>
<evidence type="ECO:0000256" key="5">
    <source>
        <dbReference type="HAMAP-Rule" id="MF_01320"/>
    </source>
</evidence>